<dbReference type="InterPro" id="IPR025667">
    <property type="entry name" value="SprB_repeat"/>
</dbReference>
<dbReference type="EMBL" id="CP002831">
    <property type="protein sequence ID" value="AFC23263.1"/>
    <property type="molecule type" value="Genomic_DNA"/>
</dbReference>
<dbReference type="Gene3D" id="2.60.40.740">
    <property type="match status" value="2"/>
</dbReference>
<gene>
    <name evidence="2" type="ordered locus">SGRA_0524</name>
</gene>
<dbReference type="SUPFAM" id="SSF49899">
    <property type="entry name" value="Concanavalin A-like lectins/glucanases"/>
    <property type="match status" value="1"/>
</dbReference>
<dbReference type="Pfam" id="PF18962">
    <property type="entry name" value="Por_Secre_tail"/>
    <property type="match status" value="1"/>
</dbReference>
<name>H6L9T5_SAPGL</name>
<dbReference type="NCBIfam" id="TIGR04183">
    <property type="entry name" value="Por_Secre_tail"/>
    <property type="match status" value="1"/>
</dbReference>
<organism evidence="2 3">
    <name type="scientific">Saprospira grandis (strain Lewin)</name>
    <dbReference type="NCBI Taxonomy" id="984262"/>
    <lineage>
        <taxon>Bacteria</taxon>
        <taxon>Pseudomonadati</taxon>
        <taxon>Bacteroidota</taxon>
        <taxon>Saprospiria</taxon>
        <taxon>Saprospirales</taxon>
        <taxon>Saprospiraceae</taxon>
        <taxon>Saprospira</taxon>
    </lineage>
</organism>
<protein>
    <recommendedName>
        <fullName evidence="1">Secretion system C-terminal sorting domain-containing protein</fullName>
    </recommendedName>
</protein>
<dbReference type="GO" id="GO:0004553">
    <property type="term" value="F:hydrolase activity, hydrolyzing O-glycosyl compounds"/>
    <property type="evidence" value="ECO:0007669"/>
    <property type="project" value="UniProtKB-ARBA"/>
</dbReference>
<proteinExistence type="predicted"/>
<dbReference type="eggNOG" id="COG3291">
    <property type="taxonomic scope" value="Bacteria"/>
</dbReference>
<dbReference type="STRING" id="984262.SGRA_0524"/>
<dbReference type="HOGENOM" id="CLU_004398_0_0_10"/>
<dbReference type="Pfam" id="PF13573">
    <property type="entry name" value="SprB"/>
    <property type="match status" value="2"/>
</dbReference>
<dbReference type="GO" id="GO:0005975">
    <property type="term" value="P:carbohydrate metabolic process"/>
    <property type="evidence" value="ECO:0007669"/>
    <property type="project" value="UniProtKB-ARBA"/>
</dbReference>
<evidence type="ECO:0000313" key="3">
    <source>
        <dbReference type="Proteomes" id="UP000007519"/>
    </source>
</evidence>
<dbReference type="InterPro" id="IPR013320">
    <property type="entry name" value="ConA-like_dom_sf"/>
</dbReference>
<dbReference type="Gene3D" id="2.60.120.380">
    <property type="match status" value="1"/>
</dbReference>
<dbReference type="Proteomes" id="UP000007519">
    <property type="component" value="Chromosome"/>
</dbReference>
<dbReference type="Gene3D" id="2.60.40.10">
    <property type="entry name" value="Immunoglobulins"/>
    <property type="match status" value="1"/>
</dbReference>
<dbReference type="KEGG" id="sgn:SGRA_0524"/>
<accession>H6L9T5</accession>
<sequence>MRLNAAFFNQITLIFGVNHFFTTKRGYLLEIYFYMQKLSIQFFMLFCLSFLSFSASAQLTEDFEGSVPPTGWAIFDNGIGTTQSWQADTTANTGAQAASVRYESVTGGNSTDWLVTPAVNISAGASTLAFYQRLSYDFFDYGNIYTIRVSTTSQTDTTTFTTIDTQSELDFGTSYTPKLVDLSAYVGQSIYVAFVMEQNNGDNWFIDDLSIGAPPCLNPVTVTASNITTNSADISFDANGAPQAEVALVAAGAAAPTSGTVTSSSPFSATGLADGTSYDIYIRSLCSGGGNSNWVGPISFATSCLSVQGDVANDAFVISTPNFNQAGATDSCYTNSIGYSSADVWFQYVIPSCTDSLYIGLDSSDFDTYLRVYAADTTTSLATNDYGGAGSTSRLELSILNNANFSSGDTIYIVVEGYSSYEGNYVLDVQATTSSSPLGDWANTAFDVGNLPFATSNSTNCYNNSVGQAAADVWFEYVVEDCLDSIAISLAGSDYDSYLGIYAADSTSLLFSDDNGAGNNNAALNIPVGGAVNAGDTIYILVEGAATASGNFQLEVDAIYTPLVGNSIQEAISINGFPFSNYGSTTGNCYRNTIGHNSADVWFQHVLDSCTDTLFISLDSSDFDTYLRVYAADGVTQLDFNDDGGQGRTSALLLDVVNDPNYNAGDTIYILVEGYNSYTGNYGLNIDAVRCDPPVSATVVVNGLQTTYCNANNIPSPQMVIYNGGNSDLAMVPYTVTLSTLPFTIAVDTAYNIPMDDSVVISLPAFPSASGNGIFEVSIEVPGDYDLSDNVYTQVLAISNTVSTVSAVDVACHGDANGSATAMGQAGIAPYSYIWDANAGSQTTATATGLNPGTYNVTITDSIGCGTQNSIQVNEPTILTVDAVNNNDGTATANVSGGVASYSYDWSNGSTTATIQGAGLQTVIVTDANGCSASDTVTIVVAVTGIEGLEQMSIFPNPAQDYVNLSFELTESRQLQLQLVALNGQVVYTQSLNVVGQQNLRINTQELAPAMYMLRIIDEKSRTQHTEPIVIQR</sequence>
<dbReference type="NCBIfam" id="NF038128">
    <property type="entry name" value="choice_anch_J"/>
    <property type="match status" value="1"/>
</dbReference>
<feature type="domain" description="Secretion system C-terminal sorting" evidence="1">
    <location>
        <begin position="954"/>
        <end position="1024"/>
    </location>
</feature>
<dbReference type="InterPro" id="IPR026444">
    <property type="entry name" value="Secre_tail"/>
</dbReference>
<keyword evidence="3" id="KW-1185">Reference proteome</keyword>
<evidence type="ECO:0000259" key="1">
    <source>
        <dbReference type="Pfam" id="PF18962"/>
    </source>
</evidence>
<reference evidence="2 3" key="1">
    <citation type="journal article" date="2012" name="Stand. Genomic Sci.">
        <title>Complete genome sequencing and analysis of Saprospira grandis str. Lewin, a predatory marine bacterium.</title>
        <authorList>
            <person name="Saw J.H."/>
            <person name="Yuryev A."/>
            <person name="Kanbe M."/>
            <person name="Hou S."/>
            <person name="Young A.G."/>
            <person name="Aizawa S."/>
            <person name="Alam M."/>
        </authorList>
    </citation>
    <scope>NUCLEOTIDE SEQUENCE [LARGE SCALE GENOMIC DNA]</scope>
    <source>
        <strain evidence="2 3">Lewin</strain>
    </source>
</reference>
<evidence type="ECO:0000313" key="2">
    <source>
        <dbReference type="EMBL" id="AFC23263.1"/>
    </source>
</evidence>
<dbReference type="InterPro" id="IPR013783">
    <property type="entry name" value="Ig-like_fold"/>
</dbReference>
<dbReference type="eggNOG" id="COG4935">
    <property type="taxonomic scope" value="Bacteria"/>
</dbReference>
<dbReference type="AlphaFoldDB" id="H6L9T5"/>